<gene>
    <name evidence="3" type="ORF">F5972_00640</name>
</gene>
<keyword evidence="4" id="KW-1185">Reference proteome</keyword>
<proteinExistence type="predicted"/>
<dbReference type="PANTHER" id="PTHR30137">
    <property type="entry name" value="LUCIFERASE-LIKE MONOOXYGENASE"/>
    <property type="match status" value="1"/>
</dbReference>
<evidence type="ECO:0000259" key="2">
    <source>
        <dbReference type="Pfam" id="PF00296"/>
    </source>
</evidence>
<dbReference type="SUPFAM" id="SSF51679">
    <property type="entry name" value="Bacterial luciferase-like"/>
    <property type="match status" value="1"/>
</dbReference>
<dbReference type="PANTHER" id="PTHR30137:SF6">
    <property type="entry name" value="LUCIFERASE-LIKE MONOOXYGENASE"/>
    <property type="match status" value="1"/>
</dbReference>
<dbReference type="NCBIfam" id="TIGR03558">
    <property type="entry name" value="oxido_grp_1"/>
    <property type="match status" value="1"/>
</dbReference>
<feature type="domain" description="Luciferase-like" evidence="2">
    <location>
        <begin position="32"/>
        <end position="306"/>
    </location>
</feature>
<dbReference type="InterPro" id="IPR011251">
    <property type="entry name" value="Luciferase-like_dom"/>
</dbReference>
<dbReference type="AlphaFoldDB" id="A0A5J5KAV6"/>
<dbReference type="Gene3D" id="3.20.20.30">
    <property type="entry name" value="Luciferase-like domain"/>
    <property type="match status" value="1"/>
</dbReference>
<evidence type="ECO:0000313" key="3">
    <source>
        <dbReference type="EMBL" id="KAA9381393.1"/>
    </source>
</evidence>
<dbReference type="EMBL" id="VYTZ01000001">
    <property type="protein sequence ID" value="KAA9381393.1"/>
    <property type="molecule type" value="Genomic_DNA"/>
</dbReference>
<dbReference type="GO" id="GO:0016705">
    <property type="term" value="F:oxidoreductase activity, acting on paired donors, with incorporation or reduction of molecular oxygen"/>
    <property type="evidence" value="ECO:0007669"/>
    <property type="project" value="InterPro"/>
</dbReference>
<dbReference type="GO" id="GO:0005829">
    <property type="term" value="C:cytosol"/>
    <property type="evidence" value="ECO:0007669"/>
    <property type="project" value="TreeGrafter"/>
</dbReference>
<dbReference type="Proteomes" id="UP000327011">
    <property type="component" value="Unassembled WGS sequence"/>
</dbReference>
<dbReference type="InterPro" id="IPR036661">
    <property type="entry name" value="Luciferase-like_sf"/>
</dbReference>
<dbReference type="InterPro" id="IPR050766">
    <property type="entry name" value="Bact_Lucif_Oxidored"/>
</dbReference>
<evidence type="ECO:0000313" key="4">
    <source>
        <dbReference type="Proteomes" id="UP000327011"/>
    </source>
</evidence>
<organism evidence="3 4">
    <name type="scientific">Microbispora cellulosiformans</name>
    <dbReference type="NCBI Taxonomy" id="2614688"/>
    <lineage>
        <taxon>Bacteria</taxon>
        <taxon>Bacillati</taxon>
        <taxon>Actinomycetota</taxon>
        <taxon>Actinomycetes</taxon>
        <taxon>Streptosporangiales</taxon>
        <taxon>Streptosporangiaceae</taxon>
        <taxon>Microbispora</taxon>
    </lineage>
</organism>
<comment type="similarity">
    <text evidence="1">To bacterial alkanal monooxygenase alpha and beta chains.</text>
</comment>
<dbReference type="Pfam" id="PF00296">
    <property type="entry name" value="Bac_luciferase"/>
    <property type="match status" value="1"/>
</dbReference>
<protein>
    <submittedName>
        <fullName evidence="3">LLM class flavin-dependent oxidoreductase</fullName>
    </submittedName>
</protein>
<name>A0A5J5KAV6_9ACTN</name>
<comment type="caution">
    <text evidence="3">The sequence shown here is derived from an EMBL/GenBank/DDBJ whole genome shotgun (WGS) entry which is preliminary data.</text>
</comment>
<accession>A0A5J5KAV6</accession>
<evidence type="ECO:0000256" key="1">
    <source>
        <dbReference type="ARBA" id="ARBA00007789"/>
    </source>
</evidence>
<sequence length="342" mass="36193">MRNPPHVPLLEERTLAEGIAVSVHDTAPVWRGDTAGDALRRSVDLAQAVEALGYRRHWVAEHHDTPALATSSPAVLAGSILAATSTIRVGSGAVLLPNHSPYVVAEQFGVLAGLHPGRVDLGLGRATGGSGRAAARMGDPRGLDFPSALRELGEYFTGGSGGVRAIPEPATPPEIWLVGSSASSAAAAGRLGLPYVYAHAIVGAGAPEALEAYRRTFRPSAALPGPYAGVAVIAVAADSDERAHRLATSFVYGQILMRTVDPATLLPTEEETAAHRFTPEEERFLRDRIGPQFVGSPERIAPRLGDLLRVTRADELFVLTQVPDHQARIRSYELVAKIVSSL</sequence>
<dbReference type="InterPro" id="IPR019949">
    <property type="entry name" value="CmoO-like"/>
</dbReference>
<reference evidence="3 4" key="1">
    <citation type="submission" date="2019-09" db="EMBL/GenBank/DDBJ databases">
        <title>Screening of Novel Bioactive Compounds from Soil-Associated.</title>
        <authorList>
            <person name="Gong X."/>
        </authorList>
    </citation>
    <scope>NUCLEOTIDE SEQUENCE [LARGE SCALE GENOMIC DNA]</scope>
    <source>
        <strain evidence="3 4">Gxj-6</strain>
    </source>
</reference>